<dbReference type="Pfam" id="PF07730">
    <property type="entry name" value="HisKA_3"/>
    <property type="match status" value="1"/>
</dbReference>
<feature type="compositionally biased region" description="Basic and acidic residues" evidence="1">
    <location>
        <begin position="14"/>
        <end position="27"/>
    </location>
</feature>
<reference evidence="3" key="1">
    <citation type="journal article" date="2020" name="mSystems">
        <title>Genome- and Community-Level Interaction Insights into Carbon Utilization and Element Cycling Functions of Hydrothermarchaeota in Hydrothermal Sediment.</title>
        <authorList>
            <person name="Zhou Z."/>
            <person name="Liu Y."/>
            <person name="Xu W."/>
            <person name="Pan J."/>
            <person name="Luo Z.H."/>
            <person name="Li M."/>
        </authorList>
    </citation>
    <scope>NUCLEOTIDE SEQUENCE [LARGE SCALE GENOMIC DNA]</scope>
    <source>
        <strain evidence="3">SpSt-6</strain>
    </source>
</reference>
<accession>A0A7C4JR14</accession>
<dbReference type="InterPro" id="IPR011712">
    <property type="entry name" value="Sig_transdc_His_kin_sub3_dim/P"/>
</dbReference>
<gene>
    <name evidence="3" type="ORF">ENT66_02205</name>
</gene>
<dbReference type="GO" id="GO:0046983">
    <property type="term" value="F:protein dimerization activity"/>
    <property type="evidence" value="ECO:0007669"/>
    <property type="project" value="InterPro"/>
</dbReference>
<feature type="region of interest" description="Disordered" evidence="1">
    <location>
        <begin position="1"/>
        <end position="27"/>
    </location>
</feature>
<feature type="compositionally biased region" description="Basic residues" evidence="1">
    <location>
        <begin position="1"/>
        <end position="13"/>
    </location>
</feature>
<dbReference type="AlphaFoldDB" id="A0A7C4JR14"/>
<protein>
    <recommendedName>
        <fullName evidence="2">Signal transduction histidine kinase subgroup 3 dimerisation and phosphoacceptor domain-containing protein</fullName>
    </recommendedName>
</protein>
<dbReference type="GO" id="GO:0016020">
    <property type="term" value="C:membrane"/>
    <property type="evidence" value="ECO:0007669"/>
    <property type="project" value="InterPro"/>
</dbReference>
<proteinExistence type="predicted"/>
<comment type="caution">
    <text evidence="3">The sequence shown here is derived from an EMBL/GenBank/DDBJ whole genome shotgun (WGS) entry which is preliminary data.</text>
</comment>
<dbReference type="GO" id="GO:0000155">
    <property type="term" value="F:phosphorelay sensor kinase activity"/>
    <property type="evidence" value="ECO:0007669"/>
    <property type="project" value="InterPro"/>
</dbReference>
<dbReference type="EMBL" id="DSZN01000041">
    <property type="protein sequence ID" value="HGQ85210.1"/>
    <property type="molecule type" value="Genomic_DNA"/>
</dbReference>
<evidence type="ECO:0000313" key="3">
    <source>
        <dbReference type="EMBL" id="HGQ85210.1"/>
    </source>
</evidence>
<name>A0A7C4JR14_9BACT</name>
<evidence type="ECO:0000256" key="1">
    <source>
        <dbReference type="SAM" id="MobiDB-lite"/>
    </source>
</evidence>
<sequence>MSHKSSRRRGVKKIARELHDEVGQTLL</sequence>
<organism evidence="3">
    <name type="scientific">Thermodesulfobacterium geofontis</name>
    <dbReference type="NCBI Taxonomy" id="1295609"/>
    <lineage>
        <taxon>Bacteria</taxon>
        <taxon>Pseudomonadati</taxon>
        <taxon>Thermodesulfobacteriota</taxon>
        <taxon>Thermodesulfobacteria</taxon>
        <taxon>Thermodesulfobacteriales</taxon>
        <taxon>Thermodesulfobacteriaceae</taxon>
        <taxon>Thermodesulfobacterium</taxon>
    </lineage>
</organism>
<feature type="domain" description="Signal transduction histidine kinase subgroup 3 dimerisation and phosphoacceptor" evidence="2">
    <location>
        <begin position="13"/>
        <end position="26"/>
    </location>
</feature>
<evidence type="ECO:0000259" key="2">
    <source>
        <dbReference type="Pfam" id="PF07730"/>
    </source>
</evidence>